<evidence type="ECO:0000256" key="5">
    <source>
        <dbReference type="ARBA" id="ARBA00023242"/>
    </source>
</evidence>
<evidence type="ECO:0000256" key="2">
    <source>
        <dbReference type="ARBA" id="ARBA00023015"/>
    </source>
</evidence>
<dbReference type="GO" id="GO:0002237">
    <property type="term" value="P:response to molecule of bacterial origin"/>
    <property type="evidence" value="ECO:0007669"/>
    <property type="project" value="UniProtKB-ARBA"/>
</dbReference>
<protein>
    <recommendedName>
        <fullName evidence="7">WRKY domain-containing protein</fullName>
    </recommendedName>
</protein>
<evidence type="ECO:0000256" key="4">
    <source>
        <dbReference type="ARBA" id="ARBA00023163"/>
    </source>
</evidence>
<dbReference type="InterPro" id="IPR003657">
    <property type="entry name" value="WRKY_dom"/>
</dbReference>
<dbReference type="Gene3D" id="2.20.25.80">
    <property type="entry name" value="WRKY domain"/>
    <property type="match status" value="1"/>
</dbReference>
<gene>
    <name evidence="8" type="ORF">MIMGU_mgv1a025068mg</name>
</gene>
<dbReference type="GO" id="GO:0042742">
    <property type="term" value="P:defense response to bacterium"/>
    <property type="evidence" value="ECO:0007669"/>
    <property type="project" value="UniProtKB-ARBA"/>
</dbReference>
<evidence type="ECO:0000259" key="7">
    <source>
        <dbReference type="PROSITE" id="PS50811"/>
    </source>
</evidence>
<proteinExistence type="predicted"/>
<name>A0A022QPJ6_ERYGU</name>
<evidence type="ECO:0000256" key="6">
    <source>
        <dbReference type="SAM" id="MobiDB-lite"/>
    </source>
</evidence>
<organism evidence="8 9">
    <name type="scientific">Erythranthe guttata</name>
    <name type="common">Yellow monkey flower</name>
    <name type="synonym">Mimulus guttatus</name>
    <dbReference type="NCBI Taxonomy" id="4155"/>
    <lineage>
        <taxon>Eukaryota</taxon>
        <taxon>Viridiplantae</taxon>
        <taxon>Streptophyta</taxon>
        <taxon>Embryophyta</taxon>
        <taxon>Tracheophyta</taxon>
        <taxon>Spermatophyta</taxon>
        <taxon>Magnoliopsida</taxon>
        <taxon>eudicotyledons</taxon>
        <taxon>Gunneridae</taxon>
        <taxon>Pentapetalae</taxon>
        <taxon>asterids</taxon>
        <taxon>lamiids</taxon>
        <taxon>Lamiales</taxon>
        <taxon>Phrymaceae</taxon>
        <taxon>Erythranthe</taxon>
    </lineage>
</organism>
<dbReference type="Proteomes" id="UP000030748">
    <property type="component" value="Unassembled WGS sequence"/>
</dbReference>
<accession>A0A022QPJ6</accession>
<dbReference type="GO" id="GO:0003700">
    <property type="term" value="F:DNA-binding transcription factor activity"/>
    <property type="evidence" value="ECO:0007669"/>
    <property type="project" value="InterPro"/>
</dbReference>
<reference evidence="8 9" key="1">
    <citation type="journal article" date="2013" name="Proc. Natl. Acad. Sci. U.S.A.">
        <title>Fine-scale variation in meiotic recombination in Mimulus inferred from population shotgun sequencing.</title>
        <authorList>
            <person name="Hellsten U."/>
            <person name="Wright K.M."/>
            <person name="Jenkins J."/>
            <person name="Shu S."/>
            <person name="Yuan Y."/>
            <person name="Wessler S.R."/>
            <person name="Schmutz J."/>
            <person name="Willis J.H."/>
            <person name="Rokhsar D.S."/>
        </authorList>
    </citation>
    <scope>NUCLEOTIDE SEQUENCE [LARGE SCALE GENOMIC DNA]</scope>
    <source>
        <strain evidence="9">cv. DUN x IM62</strain>
    </source>
</reference>
<evidence type="ECO:0000313" key="8">
    <source>
        <dbReference type="EMBL" id="EYU29218.1"/>
    </source>
</evidence>
<dbReference type="GO" id="GO:0009751">
    <property type="term" value="P:response to salicylic acid"/>
    <property type="evidence" value="ECO:0007669"/>
    <property type="project" value="UniProtKB-ARBA"/>
</dbReference>
<dbReference type="GO" id="GO:0050832">
    <property type="term" value="P:defense response to fungus"/>
    <property type="evidence" value="ECO:0007669"/>
    <property type="project" value="UniProtKB-ARBA"/>
</dbReference>
<keyword evidence="5" id="KW-0539">Nucleus</keyword>
<dbReference type="PANTHER" id="PTHR31429">
    <property type="entry name" value="WRKY TRANSCRIPTION FACTOR 36-RELATED"/>
    <property type="match status" value="1"/>
</dbReference>
<keyword evidence="4" id="KW-0804">Transcription</keyword>
<keyword evidence="9" id="KW-1185">Reference proteome</keyword>
<evidence type="ECO:0000256" key="1">
    <source>
        <dbReference type="ARBA" id="ARBA00004123"/>
    </source>
</evidence>
<feature type="region of interest" description="Disordered" evidence="6">
    <location>
        <begin position="146"/>
        <end position="176"/>
    </location>
</feature>
<dbReference type="eggNOG" id="ENOG502QR7M">
    <property type="taxonomic scope" value="Eukaryota"/>
</dbReference>
<dbReference type="GO" id="GO:0031347">
    <property type="term" value="P:regulation of defense response"/>
    <property type="evidence" value="ECO:0007669"/>
    <property type="project" value="UniProtKB-ARBA"/>
</dbReference>
<dbReference type="PANTHER" id="PTHR31429:SF76">
    <property type="entry name" value="WRKY FAMILY TRANSCRIPTION FACTOR-RELATED"/>
    <property type="match status" value="1"/>
</dbReference>
<keyword evidence="3" id="KW-0238">DNA-binding</keyword>
<feature type="non-terminal residue" evidence="8">
    <location>
        <position position="1"/>
    </location>
</feature>
<dbReference type="SUPFAM" id="SSF118290">
    <property type="entry name" value="WRKY DNA-binding domain"/>
    <property type="match status" value="1"/>
</dbReference>
<evidence type="ECO:0000313" key="9">
    <source>
        <dbReference type="Proteomes" id="UP000030748"/>
    </source>
</evidence>
<dbReference type="InterPro" id="IPR044810">
    <property type="entry name" value="WRKY_plant"/>
</dbReference>
<comment type="subcellular location">
    <subcellularLocation>
        <location evidence="1">Nucleus</location>
    </subcellularLocation>
</comment>
<dbReference type="InterPro" id="IPR036576">
    <property type="entry name" value="WRKY_dom_sf"/>
</dbReference>
<dbReference type="GO" id="GO:0005634">
    <property type="term" value="C:nucleus"/>
    <property type="evidence" value="ECO:0007669"/>
    <property type="project" value="UniProtKB-SubCell"/>
</dbReference>
<dbReference type="PhylomeDB" id="A0A022QPJ6"/>
<keyword evidence="2" id="KW-0805">Transcription regulation</keyword>
<dbReference type="Pfam" id="PF03106">
    <property type="entry name" value="WRKY"/>
    <property type="match status" value="1"/>
</dbReference>
<dbReference type="SMART" id="SM00774">
    <property type="entry name" value="WRKY"/>
    <property type="match status" value="1"/>
</dbReference>
<sequence length="255" mass="28879">PHDHLIQELNRMKSENKKLTEMLTIVSINYNNLKKNQSDEELPETRKRKADEIENFGDFNNRNNTFFNPKVIKSNVSRIHVRIDPSDTSLVVKDGYQWRKYGQKVTRDNPSPRAYFKCSFSPNCPVKKKVQRSCDDPSLLVATYEGQHHHHHANVSAEPPQGVAGASEWGPHSGSKQSIDDVANAFTCSSKIKEAIAKNESSDQIQHQLLVEQMASSLSRNRDFTTALAAAITGRIFEEVISENNDEIVSRSRVF</sequence>
<dbReference type="AlphaFoldDB" id="A0A022QPJ6"/>
<dbReference type="PROSITE" id="PS50811">
    <property type="entry name" value="WRKY"/>
    <property type="match status" value="1"/>
</dbReference>
<evidence type="ECO:0000256" key="3">
    <source>
        <dbReference type="ARBA" id="ARBA00023125"/>
    </source>
</evidence>
<dbReference type="EMBL" id="KI631268">
    <property type="protein sequence ID" value="EYU29218.1"/>
    <property type="molecule type" value="Genomic_DNA"/>
</dbReference>
<dbReference type="GO" id="GO:0043565">
    <property type="term" value="F:sequence-specific DNA binding"/>
    <property type="evidence" value="ECO:0007669"/>
    <property type="project" value="InterPro"/>
</dbReference>
<dbReference type="FunFam" id="2.20.25.80:FF:000008">
    <property type="entry name" value="WRKY transcription factor 40"/>
    <property type="match status" value="1"/>
</dbReference>
<dbReference type="STRING" id="4155.A0A022QPJ6"/>
<feature type="domain" description="WRKY" evidence="7">
    <location>
        <begin position="87"/>
        <end position="153"/>
    </location>
</feature>